<feature type="domain" description="BPL/LPL catalytic" evidence="2">
    <location>
        <begin position="1"/>
        <end position="194"/>
    </location>
</feature>
<evidence type="ECO:0000313" key="3">
    <source>
        <dbReference type="EMBL" id="MBD3866718.1"/>
    </source>
</evidence>
<evidence type="ECO:0000256" key="1">
    <source>
        <dbReference type="ARBA" id="ARBA00022598"/>
    </source>
</evidence>
<sequence>MLDADRLETLIRDNLLVTRLRVIPELVSTQDEARRLAESGASPGTVVFAHRQTGGRGSRGRRWYSPEGSGLYFSILLGQAGDAATPARWTLAASLAVCRACRDYAVPAEIKWPNDILIRGRKVAGILAELRSGPSNPVLALGIGVNVGQREGDFPDELTETGTSLLMEGGVDCGREELAAAILGQLSTIAGLMYHGDWAQVREDWIAMACGIQGAPVRLRDDAGVAAGPCGTTAGIDEGGALIVRLEDGSRTILHSSESLVPMET</sequence>
<evidence type="ECO:0000313" key="4">
    <source>
        <dbReference type="Proteomes" id="UP000648239"/>
    </source>
</evidence>
<proteinExistence type="predicted"/>
<comment type="caution">
    <text evidence="3">The sequence shown here is derived from an EMBL/GenBank/DDBJ whole genome shotgun (WGS) entry which is preliminary data.</text>
</comment>
<reference evidence="3 4" key="1">
    <citation type="submission" date="2020-08" db="EMBL/GenBank/DDBJ databases">
        <title>Acidobacteriota in marine sediments use diverse sulfur dissimilation pathways.</title>
        <authorList>
            <person name="Wasmund K."/>
        </authorList>
    </citation>
    <scope>NUCLEOTIDE SEQUENCE [LARGE SCALE GENOMIC DNA]</scope>
    <source>
        <strain evidence="3">MAG AM4</strain>
    </source>
</reference>
<dbReference type="Gene3D" id="3.30.930.10">
    <property type="entry name" value="Bira Bifunctional Protein, Domain 2"/>
    <property type="match status" value="1"/>
</dbReference>
<dbReference type="EMBL" id="JACXWD010000002">
    <property type="protein sequence ID" value="MBD3866718.1"/>
    <property type="molecule type" value="Genomic_DNA"/>
</dbReference>
<dbReference type="AlphaFoldDB" id="A0A8J7CK16"/>
<dbReference type="InterPro" id="IPR004408">
    <property type="entry name" value="Biotin_CoA_COase_ligase"/>
</dbReference>
<organism evidence="3 4">
    <name type="scientific">Candidatus Polarisedimenticola svalbardensis</name>
    <dbReference type="NCBI Taxonomy" id="2886004"/>
    <lineage>
        <taxon>Bacteria</taxon>
        <taxon>Pseudomonadati</taxon>
        <taxon>Acidobacteriota</taxon>
        <taxon>Candidatus Polarisedimenticolia</taxon>
        <taxon>Candidatus Polarisedimenticolales</taxon>
        <taxon>Candidatus Polarisedimenticolaceae</taxon>
        <taxon>Candidatus Polarisedimenticola</taxon>
    </lineage>
</organism>
<dbReference type="NCBIfam" id="TIGR00121">
    <property type="entry name" value="birA_ligase"/>
    <property type="match status" value="1"/>
</dbReference>
<dbReference type="InterPro" id="IPR004143">
    <property type="entry name" value="BPL_LPL_catalytic"/>
</dbReference>
<dbReference type="Pfam" id="PF03099">
    <property type="entry name" value="BPL_LplA_LipB"/>
    <property type="match status" value="1"/>
</dbReference>
<keyword evidence="1 3" id="KW-0436">Ligase</keyword>
<dbReference type="InterPro" id="IPR045864">
    <property type="entry name" value="aa-tRNA-synth_II/BPL/LPL"/>
</dbReference>
<dbReference type="PANTHER" id="PTHR12835">
    <property type="entry name" value="BIOTIN PROTEIN LIGASE"/>
    <property type="match status" value="1"/>
</dbReference>
<dbReference type="GO" id="GO:0004077">
    <property type="term" value="F:biotin--[biotin carboxyl-carrier protein] ligase activity"/>
    <property type="evidence" value="ECO:0007669"/>
    <property type="project" value="UniProtKB-EC"/>
</dbReference>
<dbReference type="Proteomes" id="UP000648239">
    <property type="component" value="Unassembled WGS sequence"/>
</dbReference>
<dbReference type="PROSITE" id="PS51733">
    <property type="entry name" value="BPL_LPL_CATALYTIC"/>
    <property type="match status" value="1"/>
</dbReference>
<dbReference type="CDD" id="cd16442">
    <property type="entry name" value="BPL"/>
    <property type="match status" value="1"/>
</dbReference>
<gene>
    <name evidence="3" type="ORF">IFK94_01210</name>
</gene>
<accession>A0A8J7CK16</accession>
<dbReference type="GO" id="GO:0005737">
    <property type="term" value="C:cytoplasm"/>
    <property type="evidence" value="ECO:0007669"/>
    <property type="project" value="TreeGrafter"/>
</dbReference>
<protein>
    <submittedName>
        <fullName evidence="3">Biotin--[acetyl-CoA-carboxylase] ligase</fullName>
        <ecNumber evidence="3">6.3.4.15</ecNumber>
    </submittedName>
</protein>
<dbReference type="PANTHER" id="PTHR12835:SF5">
    <property type="entry name" value="BIOTIN--PROTEIN LIGASE"/>
    <property type="match status" value="1"/>
</dbReference>
<dbReference type="EC" id="6.3.4.15" evidence="3"/>
<evidence type="ECO:0000259" key="2">
    <source>
        <dbReference type="PROSITE" id="PS51733"/>
    </source>
</evidence>
<dbReference type="SUPFAM" id="SSF55681">
    <property type="entry name" value="Class II aaRS and biotin synthetases"/>
    <property type="match status" value="1"/>
</dbReference>
<name>A0A8J7CK16_9BACT</name>